<keyword evidence="5" id="KW-1185">Reference proteome</keyword>
<keyword evidence="2" id="KW-0413">Isomerase</keyword>
<dbReference type="PANTHER" id="PTHR47637">
    <property type="entry name" value="CHAPERONE SURA"/>
    <property type="match status" value="1"/>
</dbReference>
<dbReference type="Proteomes" id="UP000184513">
    <property type="component" value="Unassembled WGS sequence"/>
</dbReference>
<accession>A0A1M7IQG4</accession>
<dbReference type="SUPFAM" id="SSF109998">
    <property type="entry name" value="Triger factor/SurA peptide-binding domain-like"/>
    <property type="match status" value="1"/>
</dbReference>
<gene>
    <name evidence="4" type="ORF">SAMN04488057_101427</name>
</gene>
<dbReference type="AlphaFoldDB" id="A0A1M7IQG4"/>
<feature type="domain" description="PpiC" evidence="3">
    <location>
        <begin position="310"/>
        <end position="407"/>
    </location>
</feature>
<dbReference type="InterPro" id="IPR000297">
    <property type="entry name" value="PPIase_PpiC"/>
</dbReference>
<dbReference type="PANTHER" id="PTHR47637:SF1">
    <property type="entry name" value="CHAPERONE SURA"/>
    <property type="match status" value="1"/>
</dbReference>
<dbReference type="SUPFAM" id="SSF54534">
    <property type="entry name" value="FKBP-like"/>
    <property type="match status" value="2"/>
</dbReference>
<organism evidence="4 5">
    <name type="scientific">Cyclobacterium lianum</name>
    <dbReference type="NCBI Taxonomy" id="388280"/>
    <lineage>
        <taxon>Bacteria</taxon>
        <taxon>Pseudomonadati</taxon>
        <taxon>Bacteroidota</taxon>
        <taxon>Cytophagia</taxon>
        <taxon>Cytophagales</taxon>
        <taxon>Cyclobacteriaceae</taxon>
        <taxon>Cyclobacterium</taxon>
    </lineage>
</organism>
<dbReference type="InterPro" id="IPR046357">
    <property type="entry name" value="PPIase_dom_sf"/>
</dbReference>
<reference evidence="4 5" key="1">
    <citation type="submission" date="2016-11" db="EMBL/GenBank/DDBJ databases">
        <authorList>
            <person name="Jaros S."/>
            <person name="Januszkiewicz K."/>
            <person name="Wedrychowicz H."/>
        </authorList>
    </citation>
    <scope>NUCLEOTIDE SEQUENCE [LARGE SCALE GENOMIC DNA]</scope>
    <source>
        <strain evidence="4 5">CGMCC 1.6102</strain>
    </source>
</reference>
<dbReference type="Gene3D" id="3.10.50.40">
    <property type="match status" value="2"/>
</dbReference>
<feature type="domain" description="PpiC" evidence="3">
    <location>
        <begin position="206"/>
        <end position="307"/>
    </location>
</feature>
<evidence type="ECO:0000259" key="3">
    <source>
        <dbReference type="PROSITE" id="PS50198"/>
    </source>
</evidence>
<evidence type="ECO:0000256" key="2">
    <source>
        <dbReference type="PROSITE-ProRule" id="PRU00278"/>
    </source>
</evidence>
<protein>
    <submittedName>
        <fullName evidence="4">Periplasmic chaperone for outer membrane proteins SurA</fullName>
    </submittedName>
</protein>
<dbReference type="InterPro" id="IPR050280">
    <property type="entry name" value="OMP_Chaperone_SurA"/>
</dbReference>
<proteinExistence type="predicted"/>
<dbReference type="STRING" id="388280.SAMN04488057_101427"/>
<evidence type="ECO:0000256" key="1">
    <source>
        <dbReference type="ARBA" id="ARBA00022729"/>
    </source>
</evidence>
<dbReference type="GO" id="GO:0003755">
    <property type="term" value="F:peptidyl-prolyl cis-trans isomerase activity"/>
    <property type="evidence" value="ECO:0007669"/>
    <property type="project" value="UniProtKB-KW"/>
</dbReference>
<sequence>MHLKTMNLPYMNNWARKVSLFLIILGLYGQQISLAQDTDSPAASSSAETAEEKPSGQVLDKIIAKVDNYIILESDLQKAYLEAVSQAQQGMEAPSRCQIFESLLINKLMMAKSEIDSVVVSEAEVIIQTDQRFNMVLQQFGGDEETLIEAYGKTADQLKSEIQDAVKEQMVVQKMRGVITEELEVSPNDVRKFFGSIPNDSLPFFSAEVSVAQIVKKPEVSQEEKDKVVEQLLSIKEKILSGESDFATMARQYSMDPGSKVQGGDLGFFRRGELAPQYEATAYSLKQGEISDPVETMFGFHMIQLLETRGNTFNSRHILIIPSPSENDIKKAERYLDSLRQQIVEDKITFAKAAKEYSDDRETSDNGGFFTDPGTGSNRLTLRTLEDPVLYFTLDSMEIGQITQPIRYEDQDPRTGRSEPGVRILYYKERFPAHRANLSDDYEKLKAAARRKKEEDILSNWFVLAKEEVFIDIDPQYDRCEVLQD</sequence>
<dbReference type="EMBL" id="FRCY01000001">
    <property type="protein sequence ID" value="SHM42970.1"/>
    <property type="molecule type" value="Genomic_DNA"/>
</dbReference>
<dbReference type="Gene3D" id="1.10.4030.10">
    <property type="entry name" value="Porin chaperone SurA, peptide-binding domain"/>
    <property type="match status" value="1"/>
</dbReference>
<dbReference type="Pfam" id="PF00639">
    <property type="entry name" value="Rotamase"/>
    <property type="match status" value="2"/>
</dbReference>
<dbReference type="InterPro" id="IPR027304">
    <property type="entry name" value="Trigger_fact/SurA_dom_sf"/>
</dbReference>
<keyword evidence="1" id="KW-0732">Signal</keyword>
<dbReference type="PROSITE" id="PS50198">
    <property type="entry name" value="PPIC_PPIASE_2"/>
    <property type="match status" value="2"/>
</dbReference>
<name>A0A1M7IQG4_9BACT</name>
<keyword evidence="2" id="KW-0697">Rotamase</keyword>
<evidence type="ECO:0000313" key="4">
    <source>
        <dbReference type="EMBL" id="SHM42970.1"/>
    </source>
</evidence>
<evidence type="ECO:0000313" key="5">
    <source>
        <dbReference type="Proteomes" id="UP000184513"/>
    </source>
</evidence>